<evidence type="ECO:0000313" key="1">
    <source>
        <dbReference type="EMBL" id="MEN2990427.1"/>
    </source>
</evidence>
<reference evidence="1 2" key="1">
    <citation type="submission" date="2024-03" db="EMBL/GenBank/DDBJ databases">
        <title>High-quality draft genome sequencing of Tistrella sp. BH-R2-4.</title>
        <authorList>
            <person name="Dong C."/>
        </authorList>
    </citation>
    <scope>NUCLEOTIDE SEQUENCE [LARGE SCALE GENOMIC DNA]</scope>
    <source>
        <strain evidence="1 2">BH-R2-4</strain>
    </source>
</reference>
<dbReference type="SUPFAM" id="SSF47336">
    <property type="entry name" value="ACP-like"/>
    <property type="match status" value="1"/>
</dbReference>
<accession>A0ABU9YNQ4</accession>
<keyword evidence="2" id="KW-1185">Reference proteome</keyword>
<gene>
    <name evidence="1" type="ORF">WG926_19095</name>
</gene>
<dbReference type="RefSeq" id="WP_345938046.1">
    <property type="nucleotide sequence ID" value="NZ_JBBKTW010000007.1"/>
</dbReference>
<proteinExistence type="predicted"/>
<sequence>MMTDQTPATNAETRVVDWLLARNPELDTIPDDLDLIENRVIDSLDFMEFVFVLEEVTGRANLLDGVSVDAFRTRAAIRRTFLAG</sequence>
<dbReference type="Gene3D" id="1.10.1200.10">
    <property type="entry name" value="ACP-like"/>
    <property type="match status" value="1"/>
</dbReference>
<organism evidence="1 2">
    <name type="scientific">Tistrella arctica</name>
    <dbReference type="NCBI Taxonomy" id="3133430"/>
    <lineage>
        <taxon>Bacteria</taxon>
        <taxon>Pseudomonadati</taxon>
        <taxon>Pseudomonadota</taxon>
        <taxon>Alphaproteobacteria</taxon>
        <taxon>Geminicoccales</taxon>
        <taxon>Geminicoccaceae</taxon>
        <taxon>Tistrella</taxon>
    </lineage>
</organism>
<evidence type="ECO:0000313" key="2">
    <source>
        <dbReference type="Proteomes" id="UP001413721"/>
    </source>
</evidence>
<comment type="caution">
    <text evidence="1">The sequence shown here is derived from an EMBL/GenBank/DDBJ whole genome shotgun (WGS) entry which is preliminary data.</text>
</comment>
<dbReference type="EMBL" id="JBBKTW010000007">
    <property type="protein sequence ID" value="MEN2990427.1"/>
    <property type="molecule type" value="Genomic_DNA"/>
</dbReference>
<dbReference type="Proteomes" id="UP001413721">
    <property type="component" value="Unassembled WGS sequence"/>
</dbReference>
<dbReference type="InterPro" id="IPR036736">
    <property type="entry name" value="ACP-like_sf"/>
</dbReference>
<name>A0ABU9YNQ4_9PROT</name>
<protein>
    <submittedName>
        <fullName evidence="1">Acyl carrier protein</fullName>
    </submittedName>
</protein>